<keyword evidence="6 12" id="KW-0732">Signal</keyword>
<dbReference type="InterPro" id="IPR001775">
    <property type="entry name" value="GspD/PilQ"/>
</dbReference>
<keyword evidence="17" id="KW-1185">Reference proteome</keyword>
<evidence type="ECO:0000259" key="15">
    <source>
        <dbReference type="Pfam" id="PF21305"/>
    </source>
</evidence>
<dbReference type="NCBIfam" id="TIGR02517">
    <property type="entry name" value="type_II_gspD"/>
    <property type="match status" value="1"/>
</dbReference>
<evidence type="ECO:0000256" key="10">
    <source>
        <dbReference type="RuleBase" id="RU004004"/>
    </source>
</evidence>
<feature type="domain" description="GspD-like N0" evidence="15">
    <location>
        <begin position="53"/>
        <end position="122"/>
    </location>
</feature>
<evidence type="ECO:0000259" key="13">
    <source>
        <dbReference type="Pfam" id="PF00263"/>
    </source>
</evidence>
<feature type="signal peptide" evidence="12">
    <location>
        <begin position="1"/>
        <end position="30"/>
    </location>
</feature>
<evidence type="ECO:0000256" key="11">
    <source>
        <dbReference type="SAM" id="MobiDB-lite"/>
    </source>
</evidence>
<comment type="caution">
    <text evidence="16">The sequence shown here is derived from an EMBL/GenBank/DDBJ whole genome shotgun (WGS) entry which is preliminary data.</text>
</comment>
<name>A0A480B3T7_9BURK</name>
<evidence type="ECO:0000256" key="12">
    <source>
        <dbReference type="SAM" id="SignalP"/>
    </source>
</evidence>
<dbReference type="InterPro" id="IPR050810">
    <property type="entry name" value="Bact_Secretion_Sys_Channel"/>
</dbReference>
<dbReference type="InterPro" id="IPR038591">
    <property type="entry name" value="NolW-like_sf"/>
</dbReference>
<dbReference type="PANTHER" id="PTHR30332:SF24">
    <property type="entry name" value="SECRETIN GSPD-RELATED"/>
    <property type="match status" value="1"/>
</dbReference>
<feature type="domain" description="NolW-like" evidence="14">
    <location>
        <begin position="149"/>
        <end position="209"/>
    </location>
</feature>
<keyword evidence="4" id="KW-1134">Transmembrane beta strand</keyword>
<keyword evidence="7" id="KW-0653">Protein transport</keyword>
<gene>
    <name evidence="16" type="primary">gspD</name>
    <name evidence="16" type="ORF">AQPW35_48190</name>
</gene>
<protein>
    <submittedName>
        <fullName evidence="16">Type II secretion system protein GspD</fullName>
    </submittedName>
</protein>
<sequence length="714" mass="73837">MTARSPRSAPPRLLPLLVALLMLPVTPLQAQDVPKPAPAKRGSGMSGGTPVTVNFVNADLEAVTRAMAAMLDRQILVDPRVKGVITVYSEQPIPVRDAWLQYLSALRGLGFTVVETAGLLKVLPEPDAKLQAGTVSVGEVGARGDQVITQIFRLSNENPNNLVAVLRPLISPNNTINANPGNNTLVITDYADNLARIGKIIAALDQPSATDVEVIPLKHAIASDLATLVQKLGEGGPAAAVPGLPVAGNTVSVLADARSNSLIIRAANAARLASVRSLVERLDRPGVGGPAGQINVVYLKNADATKLASVLRAAFGGGGGSSGGGSFGSSSTGTGMAQTGAAGSAGATVATTPVSQSAQPSTGGFIQADPATNSLVITAAEPLYRQIRSVIDQLDGRRAQVFVESMIVEMDANKAAELGFQWQGLLGNNGNRFGLLAGTNFSSGGNNILNLSVAGASGSTTVAPGTGLNLGLLQRVNGTYTLGALARFLENVSGTNILSTPNLVALDNEEAKIVVGQNVPFVTGSFTNTGTSGSTVNPFQTVERKDVGLTLKIKPQIGEGGVIRMTVFQENSSVVGTTLTNQNGPTTNKNSLETTIVADDGQIMVLGGQMKESYTDGENKVPVLGDVPGVGNLFKNSSRERSKSVMLVFLRPVVIRDAAAASMLSLDRYEAIRAQQAAEQPTQKMLMPINESPVLPAVPPKGQATPTAPATPKN</sequence>
<dbReference type="InterPro" id="IPR013356">
    <property type="entry name" value="T2SS_GspD"/>
</dbReference>
<feature type="region of interest" description="Disordered" evidence="11">
    <location>
        <begin position="319"/>
        <end position="341"/>
    </location>
</feature>
<evidence type="ECO:0000256" key="9">
    <source>
        <dbReference type="ARBA" id="ARBA00023237"/>
    </source>
</evidence>
<dbReference type="GO" id="GO:0015628">
    <property type="term" value="P:protein secretion by the type II secretion system"/>
    <property type="evidence" value="ECO:0007669"/>
    <property type="project" value="InterPro"/>
</dbReference>
<keyword evidence="8" id="KW-0472">Membrane</keyword>
<organism evidence="16 17">
    <name type="scientific">Pseudaquabacterium pictum</name>
    <dbReference type="NCBI Taxonomy" id="2315236"/>
    <lineage>
        <taxon>Bacteria</taxon>
        <taxon>Pseudomonadati</taxon>
        <taxon>Pseudomonadota</taxon>
        <taxon>Betaproteobacteria</taxon>
        <taxon>Burkholderiales</taxon>
        <taxon>Sphaerotilaceae</taxon>
        <taxon>Pseudaquabacterium</taxon>
    </lineage>
</organism>
<evidence type="ECO:0000256" key="1">
    <source>
        <dbReference type="ARBA" id="ARBA00004442"/>
    </source>
</evidence>
<keyword evidence="9" id="KW-0998">Cell outer membrane</keyword>
<dbReference type="GO" id="GO:0015627">
    <property type="term" value="C:type II protein secretion system complex"/>
    <property type="evidence" value="ECO:0007669"/>
    <property type="project" value="InterPro"/>
</dbReference>
<dbReference type="GO" id="GO:0009279">
    <property type="term" value="C:cell outer membrane"/>
    <property type="evidence" value="ECO:0007669"/>
    <property type="project" value="UniProtKB-SubCell"/>
</dbReference>
<dbReference type="Gene3D" id="3.30.1370.120">
    <property type="match status" value="3"/>
</dbReference>
<feature type="compositionally biased region" description="Low complexity" evidence="11">
    <location>
        <begin position="328"/>
        <end position="341"/>
    </location>
</feature>
<feature type="compositionally biased region" description="Polar residues" evidence="11">
    <location>
        <begin position="704"/>
        <end position="714"/>
    </location>
</feature>
<dbReference type="Pfam" id="PF03958">
    <property type="entry name" value="Secretin_N"/>
    <property type="match status" value="3"/>
</dbReference>
<dbReference type="AlphaFoldDB" id="A0A480B3T7"/>
<evidence type="ECO:0000256" key="8">
    <source>
        <dbReference type="ARBA" id="ARBA00023136"/>
    </source>
</evidence>
<dbReference type="PRINTS" id="PR00811">
    <property type="entry name" value="BCTERIALGSPD"/>
</dbReference>
<dbReference type="InterPro" id="IPR005644">
    <property type="entry name" value="NolW-like"/>
</dbReference>
<feature type="domain" description="NolW-like" evidence="14">
    <location>
        <begin position="296"/>
        <end position="400"/>
    </location>
</feature>
<accession>A0A480B3T7</accession>
<evidence type="ECO:0000313" key="17">
    <source>
        <dbReference type="Proteomes" id="UP000301751"/>
    </source>
</evidence>
<dbReference type="InterPro" id="IPR049371">
    <property type="entry name" value="GspD-like_N0"/>
</dbReference>
<evidence type="ECO:0000256" key="5">
    <source>
        <dbReference type="ARBA" id="ARBA00022692"/>
    </source>
</evidence>
<evidence type="ECO:0000256" key="7">
    <source>
        <dbReference type="ARBA" id="ARBA00022927"/>
    </source>
</evidence>
<evidence type="ECO:0000259" key="14">
    <source>
        <dbReference type="Pfam" id="PF03958"/>
    </source>
</evidence>
<dbReference type="InterPro" id="IPR004846">
    <property type="entry name" value="T2SS/T3SS_dom"/>
</dbReference>
<evidence type="ECO:0000256" key="4">
    <source>
        <dbReference type="ARBA" id="ARBA00022452"/>
    </source>
</evidence>
<feature type="region of interest" description="Disordered" evidence="11">
    <location>
        <begin position="692"/>
        <end position="714"/>
    </location>
</feature>
<dbReference type="Proteomes" id="UP000301751">
    <property type="component" value="Unassembled WGS sequence"/>
</dbReference>
<reference evidence="17" key="1">
    <citation type="submission" date="2019-03" db="EMBL/GenBank/DDBJ databases">
        <title>Aquabacterium pictum sp.nov., the first bacteriochlorophyll a-containing freshwater bacterium in the genus Aquabacterium of the class Betaproteobacteria.</title>
        <authorList>
            <person name="Hirose S."/>
            <person name="Tank M."/>
            <person name="Hara E."/>
            <person name="Tamaki H."/>
            <person name="Takaichi S."/>
            <person name="Haruta S."/>
            <person name="Hanada S."/>
        </authorList>
    </citation>
    <scope>NUCLEOTIDE SEQUENCE [LARGE SCALE GENOMIC DNA]</scope>
    <source>
        <strain evidence="17">W35</strain>
    </source>
</reference>
<evidence type="ECO:0000313" key="16">
    <source>
        <dbReference type="EMBL" id="GCL65738.1"/>
    </source>
</evidence>
<dbReference type="Pfam" id="PF21305">
    <property type="entry name" value="type_II_gspD_N0"/>
    <property type="match status" value="1"/>
</dbReference>
<evidence type="ECO:0000256" key="3">
    <source>
        <dbReference type="ARBA" id="ARBA00022448"/>
    </source>
</evidence>
<evidence type="ECO:0000256" key="6">
    <source>
        <dbReference type="ARBA" id="ARBA00022729"/>
    </source>
</evidence>
<dbReference type="Pfam" id="PF00263">
    <property type="entry name" value="Secretin"/>
    <property type="match status" value="1"/>
</dbReference>
<keyword evidence="3 10" id="KW-0813">Transport</keyword>
<evidence type="ECO:0000256" key="2">
    <source>
        <dbReference type="ARBA" id="ARBA00006980"/>
    </source>
</evidence>
<feature type="domain" description="NolW-like" evidence="14">
    <location>
        <begin position="212"/>
        <end position="286"/>
    </location>
</feature>
<feature type="domain" description="Type II/III secretion system secretin-like" evidence="13">
    <location>
        <begin position="489"/>
        <end position="656"/>
    </location>
</feature>
<comment type="subcellular location">
    <subcellularLocation>
        <location evidence="1 10">Cell outer membrane</location>
    </subcellularLocation>
</comment>
<keyword evidence="5" id="KW-0812">Transmembrane</keyword>
<dbReference type="EMBL" id="BJCL01000019">
    <property type="protein sequence ID" value="GCL65738.1"/>
    <property type="molecule type" value="Genomic_DNA"/>
</dbReference>
<dbReference type="PANTHER" id="PTHR30332">
    <property type="entry name" value="PROBABLE GENERAL SECRETION PATHWAY PROTEIN D"/>
    <property type="match status" value="1"/>
</dbReference>
<comment type="similarity">
    <text evidence="2">Belongs to the bacterial secretin family. GSP D subfamily.</text>
</comment>
<feature type="chain" id="PRO_5019835683" evidence="12">
    <location>
        <begin position="31"/>
        <end position="714"/>
    </location>
</feature>
<proteinExistence type="inferred from homology"/>
<dbReference type="RefSeq" id="WP_228027285.1">
    <property type="nucleotide sequence ID" value="NZ_BJCL01000019.1"/>
</dbReference>